<protein>
    <recommendedName>
        <fullName evidence="2">Archaeal Type IV pilin N-terminal domain-containing protein</fullName>
    </recommendedName>
</protein>
<evidence type="ECO:0000313" key="4">
    <source>
        <dbReference type="Proteomes" id="UP001283212"/>
    </source>
</evidence>
<reference evidence="3 4" key="1">
    <citation type="submission" date="2023-06" db="EMBL/GenBank/DDBJ databases">
        <title>Genome sequence of Methancorpusculaceae sp. Cs1.</title>
        <authorList>
            <person name="Protasov E."/>
            <person name="Platt K."/>
            <person name="Poehlein A."/>
            <person name="Daniel R."/>
            <person name="Brune A."/>
        </authorList>
    </citation>
    <scope>NUCLEOTIDE SEQUENCE [LARGE SCALE GENOMIC DNA]</scope>
    <source>
        <strain evidence="3 4">Cs1</strain>
    </source>
</reference>
<dbReference type="EMBL" id="JAWDKB010000003">
    <property type="protein sequence ID" value="MDV0443549.1"/>
    <property type="molecule type" value="Genomic_DNA"/>
</dbReference>
<gene>
    <name evidence="3" type="ORF">McpCs1_09270</name>
</gene>
<evidence type="ECO:0000313" key="3">
    <source>
        <dbReference type="EMBL" id="MDV0443549.1"/>
    </source>
</evidence>
<proteinExistence type="predicted"/>
<organism evidence="3 4">
    <name type="scientific">Methanorbis rubei</name>
    <dbReference type="NCBI Taxonomy" id="3028300"/>
    <lineage>
        <taxon>Archaea</taxon>
        <taxon>Methanobacteriati</taxon>
        <taxon>Methanobacteriota</taxon>
        <taxon>Stenosarchaea group</taxon>
        <taxon>Methanomicrobia</taxon>
        <taxon>Methanomicrobiales</taxon>
        <taxon>Methanocorpusculaceae</taxon>
        <taxon>Methanorbis</taxon>
    </lineage>
</organism>
<keyword evidence="1" id="KW-1133">Transmembrane helix</keyword>
<comment type="caution">
    <text evidence="3">The sequence shown here is derived from an EMBL/GenBank/DDBJ whole genome shotgun (WGS) entry which is preliminary data.</text>
</comment>
<dbReference type="InterPro" id="IPR013373">
    <property type="entry name" value="Flagellin/pilin_N_arc"/>
</dbReference>
<evidence type="ECO:0000259" key="2">
    <source>
        <dbReference type="Pfam" id="PF07790"/>
    </source>
</evidence>
<dbReference type="Proteomes" id="UP001283212">
    <property type="component" value="Unassembled WGS sequence"/>
</dbReference>
<feature type="domain" description="Archaeal Type IV pilin N-terminal" evidence="2">
    <location>
        <begin position="11"/>
        <end position="61"/>
    </location>
</feature>
<evidence type="ECO:0000256" key="1">
    <source>
        <dbReference type="SAM" id="Phobius"/>
    </source>
</evidence>
<keyword evidence="4" id="KW-1185">Reference proteome</keyword>
<name>A0AAE4MFZ7_9EURY</name>
<keyword evidence="1" id="KW-0472">Membrane</keyword>
<dbReference type="RefSeq" id="WP_338096072.1">
    <property type="nucleotide sequence ID" value="NZ_JAWDKB010000003.1"/>
</dbReference>
<sequence length="292" mass="30798">MVLINAKNNDNAVSPVIGTILLVMITVVLVAIVAIAVMGMAGNQSGYVVGVTVGAADSGNDAVVTLYSSKNLPELVKVEVIDAGSSLGEFVEVWNGTAGSAPVGVPFTAKKVARPAEEMQSYSTELSVRGTFADGTEQVLLMQDVIFSGVEEVVEGPTIAFDNKVEWGYQYSIEPEQGSQVPVSQGTLLDFGNGEYVYVKDTGAGYWKGNVEAGYKRSQFMNTVGSGGAFIPVDITPEKIQSEQSLNSATTSITTSDPIGTVYRDGKGTLYMMISPANWGTNRVIKIGSITP</sequence>
<keyword evidence="1" id="KW-0812">Transmembrane</keyword>
<dbReference type="AlphaFoldDB" id="A0AAE4MFZ7"/>
<accession>A0AAE4MFZ7</accession>
<dbReference type="NCBIfam" id="TIGR02537">
    <property type="entry name" value="arch_flag_Nterm"/>
    <property type="match status" value="1"/>
</dbReference>
<dbReference type="Pfam" id="PF07790">
    <property type="entry name" value="Pilin_N"/>
    <property type="match status" value="1"/>
</dbReference>
<dbReference type="InterPro" id="IPR012859">
    <property type="entry name" value="Pilin_N_archaeal"/>
</dbReference>
<feature type="transmembrane region" description="Helical" evidence="1">
    <location>
        <begin position="12"/>
        <end position="37"/>
    </location>
</feature>